<dbReference type="SUPFAM" id="SSF46689">
    <property type="entry name" value="Homeodomain-like"/>
    <property type="match status" value="1"/>
</dbReference>
<feature type="compositionally biased region" description="Low complexity" evidence="1">
    <location>
        <begin position="26"/>
        <end position="35"/>
    </location>
</feature>
<evidence type="ECO:0008006" key="6">
    <source>
        <dbReference type="Google" id="ProtNLM"/>
    </source>
</evidence>
<feature type="compositionally biased region" description="Low complexity" evidence="1">
    <location>
        <begin position="118"/>
        <end position="127"/>
    </location>
</feature>
<dbReference type="Proteomes" id="UP000660262">
    <property type="component" value="Unassembled WGS sequence"/>
</dbReference>
<proteinExistence type="predicted"/>
<feature type="region of interest" description="Disordered" evidence="1">
    <location>
        <begin position="1"/>
        <end position="20"/>
    </location>
</feature>
<feature type="region of interest" description="Disordered" evidence="1">
    <location>
        <begin position="227"/>
        <end position="286"/>
    </location>
</feature>
<reference evidence="4" key="1">
    <citation type="submission" date="2020-10" db="EMBL/GenBank/DDBJ databases">
        <title>Unveiling of a novel bifunctional photoreceptor, Dualchrome1, isolated from a cosmopolitan green alga.</title>
        <authorList>
            <person name="Suzuki S."/>
            <person name="Kawachi M."/>
        </authorList>
    </citation>
    <scope>NUCLEOTIDE SEQUENCE</scope>
    <source>
        <strain evidence="4">NIES 2893</strain>
    </source>
</reference>
<dbReference type="InterPro" id="IPR009057">
    <property type="entry name" value="Homeodomain-like_sf"/>
</dbReference>
<dbReference type="AlphaFoldDB" id="A0A830HI87"/>
<feature type="domain" description="Myb-like" evidence="2">
    <location>
        <begin position="140"/>
        <end position="195"/>
    </location>
</feature>
<accession>A0A830HI87</accession>
<feature type="compositionally biased region" description="Polar residues" evidence="1">
    <location>
        <begin position="1"/>
        <end position="15"/>
    </location>
</feature>
<sequence>MTSGGDASRASSLNATPGYAIPATPVKKAAAAAVSAPPPPQLPDGGMTTPPRQPHRVSGKSSKAPPASEDQPAASTPSRRADGKRRSRPNVRYSNGKAAVPPPTSPVSGIPAAPPPATAATSHVAPPRASRKRAVPDSSGDDDHHNPWTLEEAEALIEGVATCGGGKWADIKKLGHEAIAMRSAVDLKDKWRNLLRIARLPAGESLPGDRTRRELPVHTLERVRELAKLNETKEDGFEDAPATTITTRSPPPSKRAATATKTARKSTRSSGRSSSARPSRVAASRR</sequence>
<name>A0A830HI87_9CHLO</name>
<dbReference type="InterPro" id="IPR017930">
    <property type="entry name" value="Myb_dom"/>
</dbReference>
<feature type="region of interest" description="Disordered" evidence="1">
    <location>
        <begin position="26"/>
        <end position="151"/>
    </location>
</feature>
<dbReference type="PROSITE" id="PS50090">
    <property type="entry name" value="MYB_LIKE"/>
    <property type="match status" value="1"/>
</dbReference>
<dbReference type="EMBL" id="BNJQ01000010">
    <property type="protein sequence ID" value="GHP05500.1"/>
    <property type="molecule type" value="Genomic_DNA"/>
</dbReference>
<feature type="compositionally biased region" description="Low complexity" evidence="1">
    <location>
        <begin position="268"/>
        <end position="286"/>
    </location>
</feature>
<comment type="caution">
    <text evidence="4">The sequence shown here is derived from an EMBL/GenBank/DDBJ whole genome shotgun (WGS) entry which is preliminary data.</text>
</comment>
<evidence type="ECO:0000313" key="4">
    <source>
        <dbReference type="EMBL" id="GHP05500.1"/>
    </source>
</evidence>
<dbReference type="CDD" id="cd11660">
    <property type="entry name" value="SANT_TRF"/>
    <property type="match status" value="1"/>
</dbReference>
<dbReference type="PROSITE" id="PS51294">
    <property type="entry name" value="HTH_MYB"/>
    <property type="match status" value="1"/>
</dbReference>
<gene>
    <name evidence="4" type="ORF">PPROV_000425000</name>
</gene>
<dbReference type="PANTHER" id="PTHR47122">
    <property type="entry name" value="MYB-LIKE DNA-BINDING DOMAIN CONTAINING PROTEIN, EXPRESSED"/>
    <property type="match status" value="1"/>
</dbReference>
<feature type="domain" description="HTH myb-type" evidence="3">
    <location>
        <begin position="147"/>
        <end position="199"/>
    </location>
</feature>
<protein>
    <recommendedName>
        <fullName evidence="6">Myb-like domain-containing protein</fullName>
    </recommendedName>
</protein>
<dbReference type="OrthoDB" id="608866at2759"/>
<organism evidence="4 5">
    <name type="scientific">Pycnococcus provasolii</name>
    <dbReference type="NCBI Taxonomy" id="41880"/>
    <lineage>
        <taxon>Eukaryota</taxon>
        <taxon>Viridiplantae</taxon>
        <taxon>Chlorophyta</taxon>
        <taxon>Pseudoscourfieldiophyceae</taxon>
        <taxon>Pseudoscourfieldiales</taxon>
        <taxon>Pycnococcaceae</taxon>
        <taxon>Pycnococcus</taxon>
    </lineage>
</organism>
<dbReference type="SMART" id="SM00717">
    <property type="entry name" value="SANT"/>
    <property type="match status" value="1"/>
</dbReference>
<dbReference type="Gene3D" id="1.10.246.220">
    <property type="match status" value="1"/>
</dbReference>
<evidence type="ECO:0000259" key="2">
    <source>
        <dbReference type="PROSITE" id="PS50090"/>
    </source>
</evidence>
<evidence type="ECO:0000259" key="3">
    <source>
        <dbReference type="PROSITE" id="PS51294"/>
    </source>
</evidence>
<keyword evidence="5" id="KW-1185">Reference proteome</keyword>
<evidence type="ECO:0000256" key="1">
    <source>
        <dbReference type="SAM" id="MobiDB-lite"/>
    </source>
</evidence>
<dbReference type="InterPro" id="IPR001005">
    <property type="entry name" value="SANT/Myb"/>
</dbReference>
<evidence type="ECO:0000313" key="5">
    <source>
        <dbReference type="Proteomes" id="UP000660262"/>
    </source>
</evidence>
<dbReference type="PANTHER" id="PTHR47122:SF8">
    <property type="entry name" value="MYB-LIKE DOMAIN-CONTAINING PROTEIN"/>
    <property type="match status" value="1"/>
</dbReference>
<dbReference type="Pfam" id="PF00249">
    <property type="entry name" value="Myb_DNA-binding"/>
    <property type="match status" value="1"/>
</dbReference>